<dbReference type="InterPro" id="IPR001054">
    <property type="entry name" value="A/G_cyclase"/>
</dbReference>
<dbReference type="AlphaFoldDB" id="A0A562QYR1"/>
<proteinExistence type="predicted"/>
<dbReference type="SUPFAM" id="SSF48452">
    <property type="entry name" value="TPR-like"/>
    <property type="match status" value="1"/>
</dbReference>
<accession>A0A562QYR1</accession>
<sequence>MVTARVERRLAAVLAADVAGYSRLMGADEVGTLEALKAIRREIVDPAIAEHKGRIVKTTGDGLLVEFASAVDAVTCAVAVQEKMAGREAQIAFRIGINIGDIISDENDIFGDGVNVAARVENECSPGGVCLSGSAFEQVRGKTKFEFDDLGERSLKNIDRTVRLYGVKLGNAPKATIADSNRPLPLPEKASIAVLPFQNMSGDPEQEYFADGMVEDIITALSRFKWLFVIARNSTFTYKGRSVDIRQVGRELGVRYVLEGSVRRANDRVRITAQLIDAETRAHIWADRYDRAVDDIFALQDEITVSTVAAIEPSLRQAEIERAKRKRPDSLDAYDLVLRATPLVDTGMPEGASQAVPLLARALELEPNYALAHGQTAFCNEILYLRAGRREENRAAAIQHAHTAVALGPDDAPALVYAAIAIGLVEHNRMLALETFEAALAISPSAAWAYSWGALILGWGGEAERAIEWGERGIRLSPLDPWITAALHGICMGHFLRGRYEEAAAAAQRAIRSKPGFSVSHMFLAAALAKLGRMQDANAAAERVMQLQPNFSSNGQCSAIGCVPVLAAPLIEAMRASGLPD</sequence>
<evidence type="ECO:0000313" key="3">
    <source>
        <dbReference type="Proteomes" id="UP000316291"/>
    </source>
</evidence>
<dbReference type="InterPro" id="IPR011990">
    <property type="entry name" value="TPR-like_helical_dom_sf"/>
</dbReference>
<dbReference type="PROSITE" id="PS50125">
    <property type="entry name" value="GUANYLATE_CYCLASE_2"/>
    <property type="match status" value="1"/>
</dbReference>
<dbReference type="Pfam" id="PF00211">
    <property type="entry name" value="Guanylate_cyc"/>
    <property type="match status" value="1"/>
</dbReference>
<dbReference type="InterPro" id="IPR029787">
    <property type="entry name" value="Nucleotide_cyclase"/>
</dbReference>
<dbReference type="PANTHER" id="PTHR43081:SF19">
    <property type="entry name" value="PH-SENSITIVE ADENYLATE CYCLASE RV1264"/>
    <property type="match status" value="1"/>
</dbReference>
<name>A0A562QYR1_9BRAD</name>
<dbReference type="SUPFAM" id="SSF55073">
    <property type="entry name" value="Nucleotide cyclase"/>
    <property type="match status" value="1"/>
</dbReference>
<feature type="domain" description="Guanylate cyclase" evidence="1">
    <location>
        <begin position="12"/>
        <end position="121"/>
    </location>
</feature>
<dbReference type="PANTHER" id="PTHR43081">
    <property type="entry name" value="ADENYLATE CYCLASE, TERMINAL-DIFFERENTIATION SPECIFIC-RELATED"/>
    <property type="match status" value="1"/>
</dbReference>
<comment type="caution">
    <text evidence="2">The sequence shown here is derived from an EMBL/GenBank/DDBJ whole genome shotgun (WGS) entry which is preliminary data.</text>
</comment>
<dbReference type="GO" id="GO:0004016">
    <property type="term" value="F:adenylate cyclase activity"/>
    <property type="evidence" value="ECO:0007669"/>
    <property type="project" value="UniProtKB-ARBA"/>
</dbReference>
<dbReference type="Gene3D" id="3.40.50.10070">
    <property type="entry name" value="TolB, N-terminal domain"/>
    <property type="match status" value="1"/>
</dbReference>
<reference evidence="2 3" key="1">
    <citation type="journal article" date="2015" name="Stand. Genomic Sci.">
        <title>Genomic Encyclopedia of Bacterial and Archaeal Type Strains, Phase III: the genomes of soil and plant-associated and newly described type strains.</title>
        <authorList>
            <person name="Whitman W.B."/>
            <person name="Woyke T."/>
            <person name="Klenk H.P."/>
            <person name="Zhou Y."/>
            <person name="Lilburn T.G."/>
            <person name="Beck B.J."/>
            <person name="De Vos P."/>
            <person name="Vandamme P."/>
            <person name="Eisen J.A."/>
            <person name="Garrity G."/>
            <person name="Hugenholtz P."/>
            <person name="Kyrpides N.C."/>
        </authorList>
    </citation>
    <scope>NUCLEOTIDE SEQUENCE [LARGE SCALE GENOMIC DNA]</scope>
    <source>
        <strain evidence="2 3">CGMCC 1.10948</strain>
    </source>
</reference>
<dbReference type="GO" id="GO:0035556">
    <property type="term" value="P:intracellular signal transduction"/>
    <property type="evidence" value="ECO:0007669"/>
    <property type="project" value="InterPro"/>
</dbReference>
<keyword evidence="3" id="KW-1185">Reference proteome</keyword>
<dbReference type="GO" id="GO:0006171">
    <property type="term" value="P:cAMP biosynthetic process"/>
    <property type="evidence" value="ECO:0007669"/>
    <property type="project" value="TreeGrafter"/>
</dbReference>
<dbReference type="Gene3D" id="3.30.70.1230">
    <property type="entry name" value="Nucleotide cyclase"/>
    <property type="match status" value="1"/>
</dbReference>
<evidence type="ECO:0000313" key="2">
    <source>
        <dbReference type="EMBL" id="TWI61961.1"/>
    </source>
</evidence>
<protein>
    <submittedName>
        <fullName evidence="2">Adenylate cyclase</fullName>
    </submittedName>
</protein>
<dbReference type="Gene3D" id="1.25.40.10">
    <property type="entry name" value="Tetratricopeptide repeat domain"/>
    <property type="match status" value="2"/>
</dbReference>
<gene>
    <name evidence="2" type="ORF">IQ16_06815</name>
</gene>
<dbReference type="EMBL" id="VLLA01000023">
    <property type="protein sequence ID" value="TWI61961.1"/>
    <property type="molecule type" value="Genomic_DNA"/>
</dbReference>
<dbReference type="InterPro" id="IPR050697">
    <property type="entry name" value="Adenylyl/Guanylyl_Cyclase_3/4"/>
</dbReference>
<dbReference type="CDD" id="cd07302">
    <property type="entry name" value="CHD"/>
    <property type="match status" value="1"/>
</dbReference>
<evidence type="ECO:0000259" key="1">
    <source>
        <dbReference type="PROSITE" id="PS50125"/>
    </source>
</evidence>
<organism evidence="2 3">
    <name type="scientific">Bradyrhizobium huanghuaihaiense</name>
    <dbReference type="NCBI Taxonomy" id="990078"/>
    <lineage>
        <taxon>Bacteria</taxon>
        <taxon>Pseudomonadati</taxon>
        <taxon>Pseudomonadota</taxon>
        <taxon>Alphaproteobacteria</taxon>
        <taxon>Hyphomicrobiales</taxon>
        <taxon>Nitrobacteraceae</taxon>
        <taxon>Bradyrhizobium</taxon>
    </lineage>
</organism>
<dbReference type="Proteomes" id="UP000316291">
    <property type="component" value="Unassembled WGS sequence"/>
</dbReference>